<keyword evidence="3" id="KW-0865">Zymogen</keyword>
<keyword evidence="5" id="KW-0479">Metal-binding</keyword>
<feature type="binding site" evidence="5">
    <location>
        <position position="246"/>
    </location>
    <ligand>
        <name>Ca(2+)</name>
        <dbReference type="ChEBI" id="CHEBI:29108"/>
    </ligand>
</feature>
<evidence type="ECO:0000256" key="6">
    <source>
        <dbReference type="SAM" id="MobiDB-lite"/>
    </source>
</evidence>
<dbReference type="Gene3D" id="1.10.439.10">
    <property type="entry name" value="Penicillin Amidohydrolase, domain 1"/>
    <property type="match status" value="1"/>
</dbReference>
<evidence type="ECO:0000313" key="7">
    <source>
        <dbReference type="EMBL" id="XDQ44828.1"/>
    </source>
</evidence>
<dbReference type="PANTHER" id="PTHR34218">
    <property type="entry name" value="PEPTIDASE S45 PENICILLIN AMIDASE"/>
    <property type="match status" value="1"/>
</dbReference>
<protein>
    <submittedName>
        <fullName evidence="7">Penicillin acylase family protein</fullName>
    </submittedName>
</protein>
<dbReference type="PANTHER" id="PTHR34218:SF4">
    <property type="entry name" value="ACYL-HOMOSERINE LACTONE ACYLASE QUIP"/>
    <property type="match status" value="1"/>
</dbReference>
<dbReference type="InterPro" id="IPR002692">
    <property type="entry name" value="S45"/>
</dbReference>
<dbReference type="Gene3D" id="3.60.20.10">
    <property type="entry name" value="Glutamine Phosphoribosylpyrophosphate, subunit 1, domain 1"/>
    <property type="match status" value="2"/>
</dbReference>
<feature type="active site" description="Nucleophile" evidence="4">
    <location>
        <position position="173"/>
    </location>
</feature>
<dbReference type="RefSeq" id="WP_369223650.1">
    <property type="nucleotide sequence ID" value="NZ_CP163441.1"/>
</dbReference>
<dbReference type="InterPro" id="IPR023343">
    <property type="entry name" value="Penicillin_amidase_dom1"/>
</dbReference>
<evidence type="ECO:0000256" key="1">
    <source>
        <dbReference type="ARBA" id="ARBA00006586"/>
    </source>
</evidence>
<dbReference type="EMBL" id="CP163441">
    <property type="protein sequence ID" value="XDQ44828.1"/>
    <property type="molecule type" value="Genomic_DNA"/>
</dbReference>
<comment type="cofactor">
    <cofactor evidence="5">
        <name>Ca(2+)</name>
        <dbReference type="ChEBI" id="CHEBI:29108"/>
    </cofactor>
    <text evidence="5">Binds 1 Ca(2+) ion per dimer.</text>
</comment>
<evidence type="ECO:0000256" key="2">
    <source>
        <dbReference type="ARBA" id="ARBA00022801"/>
    </source>
</evidence>
<dbReference type="PIRSF" id="PIRSF001227">
    <property type="entry name" value="Pen_acylase"/>
    <property type="match status" value="1"/>
</dbReference>
<reference evidence="7" key="1">
    <citation type="submission" date="2024-07" db="EMBL/GenBank/DDBJ databases">
        <authorList>
            <person name="Yu S.T."/>
        </authorList>
    </citation>
    <scope>NUCLEOTIDE SEQUENCE</scope>
    <source>
        <strain evidence="7">R39</strain>
    </source>
</reference>
<dbReference type="Gene3D" id="2.30.120.10">
    <property type="match status" value="2"/>
</dbReference>
<dbReference type="GO" id="GO:0046872">
    <property type="term" value="F:metal ion binding"/>
    <property type="evidence" value="ECO:0007669"/>
    <property type="project" value="UniProtKB-KW"/>
</dbReference>
<dbReference type="InterPro" id="IPR043147">
    <property type="entry name" value="Penicillin_amidase_A-knob"/>
</dbReference>
<dbReference type="InterPro" id="IPR014395">
    <property type="entry name" value="Pen/GL7ACA/AHL_acylase"/>
</dbReference>
<gene>
    <name evidence="7" type="ORF">AB5J52_22620</name>
</gene>
<keyword evidence="2" id="KW-0378">Hydrolase</keyword>
<dbReference type="AlphaFoldDB" id="A0AB39QU61"/>
<feature type="binding site" evidence="5">
    <location>
        <position position="249"/>
    </location>
    <ligand>
        <name>Ca(2+)</name>
        <dbReference type="ChEBI" id="CHEBI:29108"/>
    </ligand>
</feature>
<keyword evidence="5" id="KW-0106">Calcium</keyword>
<organism evidence="7">
    <name type="scientific">Streptomyces sp. R39</name>
    <dbReference type="NCBI Taxonomy" id="3238631"/>
    <lineage>
        <taxon>Bacteria</taxon>
        <taxon>Bacillati</taxon>
        <taxon>Actinomycetota</taxon>
        <taxon>Actinomycetes</taxon>
        <taxon>Kitasatosporales</taxon>
        <taxon>Streptomycetaceae</taxon>
        <taxon>Streptomyces</taxon>
    </lineage>
</organism>
<dbReference type="Pfam" id="PF01804">
    <property type="entry name" value="Penicil_amidase"/>
    <property type="match status" value="2"/>
</dbReference>
<evidence type="ECO:0000256" key="3">
    <source>
        <dbReference type="ARBA" id="ARBA00023145"/>
    </source>
</evidence>
<dbReference type="GO" id="GO:0016811">
    <property type="term" value="F:hydrolase activity, acting on carbon-nitrogen (but not peptide) bonds, in linear amides"/>
    <property type="evidence" value="ECO:0007669"/>
    <property type="project" value="InterPro"/>
</dbReference>
<name>A0AB39QU61_9ACTN</name>
<feature type="compositionally biased region" description="Low complexity" evidence="6">
    <location>
        <begin position="310"/>
        <end position="321"/>
    </location>
</feature>
<proteinExistence type="inferred from homology"/>
<dbReference type="SUPFAM" id="SSF56235">
    <property type="entry name" value="N-terminal nucleophile aminohydrolases (Ntn hydrolases)"/>
    <property type="match status" value="2"/>
</dbReference>
<sequence length="886" mass="93861">MAIETYRDAWGIPHLRAGDVHELARAQGRVTAHDRAWQLEVERHRAQGTSASFLGTEAVAWDVFARRARLADTASRCFEALERRDPETADWVRAYVAGVNEGLPAGAARAPEFARTGLAPGTWEPWHPLGIWLTTHILFAGFPAKLWREEAVRHLGDAAIPLFATDGPGTTGSNGWLLAGSRTTTGHALLAGDPHRFIEAPGIYQQIRLSCPDFDVIGLAVPGVPGIAHFAHTGTVAWSVTNAMADYQDVYRERLRRTETGVQALAPDGAWTPVEQHTETIEIFGNPPLRIELLETPRGPIITATPNNSETGTAKATETTGPPSPTPAPANAAGPSQGRPTPVPGLRTSLPSDAPARAVGAGLPQERPAPVPGLRTSLPSDAPARADGAGLPLGRPAPVPGLRTSLPSDAPARADGAGLPLGRPAPVPGLRTSLPSDAPARADGAGLPQGGVTPVPDLRTSLPFHAPAPADGVQPPQGPPAPDHETVTGGAGGRTHADGEAEALALRYPPRVTEDLGFSALLPLLRARHVTDVDRAFDAWAEPVNVIHAADTAGGLLHRVAGRVPVRSHTNRTRLAPAWLPGHEWLGWHEMPYGDLTDGVAVMANQRGPATPLGVEFAPLHRADRIRALLDARRAWSAADLRAIHTDTHLASAAPLLDHLAALDGLTPEATGLRDRLLAWDRRMDADSTDAAAYAAVRSAVVRHLAAHPAFAALAEPPAHPGVLLPWLALTPRIGFALEHLLRAEELYGVDRPAAVRAAVEDVAADLPAGTWGDTHRLAPWQALPDPSPSEGPALSGDHDCVLCTSAVPGLTDRSARGPAARYVWDLAHREDSLWVVPSGADGVPGAPHHTDQLPLWLKGELAPVVTDWTRLERVHLTERAEDTDV</sequence>
<evidence type="ECO:0000256" key="4">
    <source>
        <dbReference type="PIRSR" id="PIRSR001227-1"/>
    </source>
</evidence>
<accession>A0AB39QU61</accession>
<evidence type="ECO:0000256" key="5">
    <source>
        <dbReference type="PIRSR" id="PIRSR001227-2"/>
    </source>
</evidence>
<dbReference type="InterPro" id="IPR043146">
    <property type="entry name" value="Penicillin_amidase_N_B-knob"/>
</dbReference>
<dbReference type="GO" id="GO:0017000">
    <property type="term" value="P:antibiotic biosynthetic process"/>
    <property type="evidence" value="ECO:0007669"/>
    <property type="project" value="InterPro"/>
</dbReference>
<dbReference type="InterPro" id="IPR029055">
    <property type="entry name" value="Ntn_hydrolases_N"/>
</dbReference>
<dbReference type="Gene3D" id="1.10.1400.10">
    <property type="match status" value="1"/>
</dbReference>
<feature type="region of interest" description="Disordered" evidence="6">
    <location>
        <begin position="300"/>
        <end position="496"/>
    </location>
</feature>
<comment type="similarity">
    <text evidence="1">Belongs to the peptidase S45 family.</text>
</comment>